<dbReference type="Pfam" id="PF07715">
    <property type="entry name" value="Plug"/>
    <property type="match status" value="1"/>
</dbReference>
<evidence type="ECO:0000313" key="10">
    <source>
        <dbReference type="Proteomes" id="UP001549251"/>
    </source>
</evidence>
<dbReference type="PANTHER" id="PTHR40980:SF3">
    <property type="entry name" value="TONB-DEPENDENT RECEPTOR-LIKE BETA-BARREL DOMAIN-CONTAINING PROTEIN"/>
    <property type="match status" value="1"/>
</dbReference>
<keyword evidence="3" id="KW-0998">Cell outer membrane</keyword>
<evidence type="ECO:0000256" key="2">
    <source>
        <dbReference type="ARBA" id="ARBA00023136"/>
    </source>
</evidence>
<evidence type="ECO:0000313" key="9">
    <source>
        <dbReference type="EMBL" id="MET4568856.1"/>
    </source>
</evidence>
<comment type="caution">
    <text evidence="9">The sequence shown here is derived from an EMBL/GenBank/DDBJ whole genome shotgun (WGS) entry which is preliminary data.</text>
</comment>
<dbReference type="InterPro" id="IPR012910">
    <property type="entry name" value="Plug_dom"/>
</dbReference>
<comment type="subcellular location">
    <subcellularLocation>
        <location evidence="1 4">Cell outer membrane</location>
    </subcellularLocation>
</comment>
<keyword evidence="2 4" id="KW-0472">Membrane</keyword>
<comment type="similarity">
    <text evidence="4">Belongs to the TonB-dependent receptor family.</text>
</comment>
<dbReference type="Pfam" id="PF00593">
    <property type="entry name" value="TonB_dep_Rec_b-barrel"/>
    <property type="match status" value="1"/>
</dbReference>
<evidence type="ECO:0000259" key="8">
    <source>
        <dbReference type="Pfam" id="PF07715"/>
    </source>
</evidence>
<evidence type="ECO:0000259" key="7">
    <source>
        <dbReference type="Pfam" id="PF00593"/>
    </source>
</evidence>
<dbReference type="PANTHER" id="PTHR40980">
    <property type="entry name" value="PLUG DOMAIN-CONTAINING PROTEIN"/>
    <property type="match status" value="1"/>
</dbReference>
<feature type="region of interest" description="Disordered" evidence="5">
    <location>
        <begin position="30"/>
        <end position="66"/>
    </location>
</feature>
<feature type="domain" description="TonB-dependent receptor-like beta-barrel" evidence="7">
    <location>
        <begin position="470"/>
        <end position="929"/>
    </location>
</feature>
<feature type="compositionally biased region" description="Low complexity" evidence="5">
    <location>
        <begin position="37"/>
        <end position="57"/>
    </location>
</feature>
<evidence type="ECO:0000256" key="5">
    <source>
        <dbReference type="SAM" id="MobiDB-lite"/>
    </source>
</evidence>
<dbReference type="InterPro" id="IPR018247">
    <property type="entry name" value="EF_Hand_1_Ca_BS"/>
</dbReference>
<dbReference type="PROSITE" id="PS00018">
    <property type="entry name" value="EF_HAND_1"/>
    <property type="match status" value="1"/>
</dbReference>
<keyword evidence="10" id="KW-1185">Reference proteome</keyword>
<evidence type="ECO:0000256" key="6">
    <source>
        <dbReference type="SAM" id="SignalP"/>
    </source>
</evidence>
<keyword evidence="4" id="KW-0798">TonB box</keyword>
<dbReference type="Gene3D" id="2.170.130.10">
    <property type="entry name" value="TonB-dependent receptor, plug domain"/>
    <property type="match status" value="1"/>
</dbReference>
<feature type="signal peptide" evidence="6">
    <location>
        <begin position="1"/>
        <end position="27"/>
    </location>
</feature>
<protein>
    <submittedName>
        <fullName evidence="9">Iron complex outermembrane receptor protein</fullName>
    </submittedName>
</protein>
<accession>A0ABV2PV08</accession>
<dbReference type="Gene3D" id="2.40.170.20">
    <property type="entry name" value="TonB-dependent receptor, beta-barrel domain"/>
    <property type="match status" value="1"/>
</dbReference>
<organism evidence="9 10">
    <name type="scientific">Rhodanobacter soli</name>
    <dbReference type="NCBI Taxonomy" id="590609"/>
    <lineage>
        <taxon>Bacteria</taxon>
        <taxon>Pseudomonadati</taxon>
        <taxon>Pseudomonadota</taxon>
        <taxon>Gammaproteobacteria</taxon>
        <taxon>Lysobacterales</taxon>
        <taxon>Rhodanobacteraceae</taxon>
        <taxon>Rhodanobacter</taxon>
    </lineage>
</organism>
<keyword evidence="6" id="KW-0732">Signal</keyword>
<feature type="chain" id="PRO_5046121743" evidence="6">
    <location>
        <begin position="28"/>
        <end position="963"/>
    </location>
</feature>
<dbReference type="CDD" id="cd01347">
    <property type="entry name" value="ligand_gated_channel"/>
    <property type="match status" value="1"/>
</dbReference>
<sequence>MNTAPLHRNTLFYGVAFALLMPATALSQATSGSAPATQESQTTQQSQPTQESQTSPSDKTAQARDNVTDMGAVVVTGVRASLARSTDLKRDASTVQDSISALELGKFPDDNVADSLSHITGVSISRTAGGEGQRVSVRGLGPEFTLTTFNGRILATDGAGRDFAFDVLPADVISGADVIKGAQASLTEGAIGGLVNLRSASPFDQKGQHGIVRLEGDRNLMSELNGSKLSATYSNTFANDTMGVLLGVVYAHRKDRTDVAGNDGGWTRNPDPNDPNWWGNAWGGNIDPNGNGQLDPDEYGLIAPGQFRVGSIMEDKKRSAFSGKFEWHPSDNVRIVLDGLKTRLDSPQVAYQQSYYPLFAPGRWSDVTVQNGIVTGFTMNNPDPELRLNPELLNQTEYRVVDTDLYGLNGEWKVTPDLTLTGDLYRSTSKRHSGGQDTYAVLRMNLPNTARITLGPNAVPNVDVQFDDGRDLVNGLANGQFTESDFNTHYMELRGDNIEDKITGGTVAGNLLVGRWGVDHLRFGVTRTDRRKSRDLINNTLNGGADYYSGNNAINVADLGDGVISHSFHLPHFMDDVNSSFPRSFVAFDVPNYLARLQAYDGHLRPDGTPYEYALAGPKWNPLQSYRVREKTDAFYVQADMSGDRWDGDIGVRLVKTNTRAQAWDAKILNITKNGAFNYTATYADPTPVVQDADYTFLLPSANFTWHFTDQLQLRLGAAKTMARPPVDQLAPTNTTASVSWGEFTQVYGGNAHLKPYSAAQGDMSLEWYFADHSIANVAVFYKRIKNQITTSWEPGQDIGVPGYLFNIMRPINGDYAKVKGLEAGLQHFWESGFGVSAQYTRNLSRSWVNGEERPLEGIAPATYSLGAMYEKSKWSLGANAVRTDGFVTAVNVIGTGYNTRADAITWLTAHVTYEINDMFSVSLQGQNLLDDAQTYSINGNPLLSQGYFRYGRSFNLGASLRF</sequence>
<reference evidence="9 10" key="1">
    <citation type="submission" date="2024-06" db="EMBL/GenBank/DDBJ databases">
        <title>Sorghum-associated microbial communities from plants grown in Nebraska, USA.</title>
        <authorList>
            <person name="Schachtman D."/>
        </authorList>
    </citation>
    <scope>NUCLEOTIDE SEQUENCE [LARGE SCALE GENOMIC DNA]</scope>
    <source>
        <strain evidence="9 10">1757</strain>
    </source>
</reference>
<dbReference type="InterPro" id="IPR036942">
    <property type="entry name" value="Beta-barrel_TonB_sf"/>
</dbReference>
<dbReference type="NCBIfam" id="TIGR01782">
    <property type="entry name" value="TonB-Xanth-Caul"/>
    <property type="match status" value="1"/>
</dbReference>
<evidence type="ECO:0000256" key="3">
    <source>
        <dbReference type="ARBA" id="ARBA00023237"/>
    </source>
</evidence>
<dbReference type="Proteomes" id="UP001549251">
    <property type="component" value="Unassembled WGS sequence"/>
</dbReference>
<proteinExistence type="inferred from homology"/>
<dbReference type="SUPFAM" id="SSF56935">
    <property type="entry name" value="Porins"/>
    <property type="match status" value="1"/>
</dbReference>
<evidence type="ECO:0000256" key="4">
    <source>
        <dbReference type="RuleBase" id="RU003357"/>
    </source>
</evidence>
<keyword evidence="9" id="KW-0675">Receptor</keyword>
<dbReference type="InterPro" id="IPR037066">
    <property type="entry name" value="Plug_dom_sf"/>
</dbReference>
<dbReference type="InterPro" id="IPR010104">
    <property type="entry name" value="TonB_rcpt_bac"/>
</dbReference>
<dbReference type="EMBL" id="JBEPSD010000001">
    <property type="protein sequence ID" value="MET4568856.1"/>
    <property type="molecule type" value="Genomic_DNA"/>
</dbReference>
<dbReference type="InterPro" id="IPR000531">
    <property type="entry name" value="Beta-barrel_TonB"/>
</dbReference>
<gene>
    <name evidence="9" type="ORF">ABIE04_001183</name>
</gene>
<name>A0ABV2PV08_9GAMM</name>
<feature type="domain" description="TonB-dependent receptor plug" evidence="8">
    <location>
        <begin position="89"/>
        <end position="193"/>
    </location>
</feature>
<evidence type="ECO:0000256" key="1">
    <source>
        <dbReference type="ARBA" id="ARBA00004442"/>
    </source>
</evidence>